<keyword evidence="4 6" id="KW-1133">Transmembrane helix</keyword>
<feature type="transmembrane region" description="Helical" evidence="6">
    <location>
        <begin position="310"/>
        <end position="331"/>
    </location>
</feature>
<dbReference type="EMBL" id="JAUHPX010000001">
    <property type="protein sequence ID" value="MDN4486957.1"/>
    <property type="molecule type" value="Genomic_DNA"/>
</dbReference>
<name>A0AAW7M1L1_9MICO</name>
<feature type="transmembrane region" description="Helical" evidence="6">
    <location>
        <begin position="159"/>
        <end position="180"/>
    </location>
</feature>
<dbReference type="AlphaFoldDB" id="A0AAW7M1L1"/>
<keyword evidence="5 6" id="KW-0472">Membrane</keyword>
<dbReference type="Pfam" id="PF03706">
    <property type="entry name" value="LPG_synthase_TM"/>
    <property type="match status" value="1"/>
</dbReference>
<evidence type="ECO:0000256" key="1">
    <source>
        <dbReference type="ARBA" id="ARBA00004651"/>
    </source>
</evidence>
<evidence type="ECO:0000256" key="5">
    <source>
        <dbReference type="ARBA" id="ARBA00023136"/>
    </source>
</evidence>
<dbReference type="GO" id="GO:0005886">
    <property type="term" value="C:plasma membrane"/>
    <property type="evidence" value="ECO:0007669"/>
    <property type="project" value="UniProtKB-SubCell"/>
</dbReference>
<evidence type="ECO:0000256" key="4">
    <source>
        <dbReference type="ARBA" id="ARBA00022989"/>
    </source>
</evidence>
<dbReference type="RefSeq" id="WP_301120463.1">
    <property type="nucleotide sequence ID" value="NZ_JAUHPX010000001.1"/>
</dbReference>
<comment type="subcellular location">
    <subcellularLocation>
        <location evidence="1">Cell membrane</location>
        <topology evidence="1">Multi-pass membrane protein</topology>
    </subcellularLocation>
</comment>
<feature type="transmembrane region" description="Helical" evidence="6">
    <location>
        <begin position="228"/>
        <end position="253"/>
    </location>
</feature>
<evidence type="ECO:0000256" key="6">
    <source>
        <dbReference type="SAM" id="Phobius"/>
    </source>
</evidence>
<evidence type="ECO:0000313" key="8">
    <source>
        <dbReference type="Proteomes" id="UP001172737"/>
    </source>
</evidence>
<protein>
    <submittedName>
        <fullName evidence="7">Lysylphosphatidylglycerol synthase domain-containing protein</fullName>
    </submittedName>
</protein>
<proteinExistence type="predicted"/>
<evidence type="ECO:0000313" key="7">
    <source>
        <dbReference type="EMBL" id="MDN4486957.1"/>
    </source>
</evidence>
<evidence type="ECO:0000256" key="3">
    <source>
        <dbReference type="ARBA" id="ARBA00022692"/>
    </source>
</evidence>
<keyword evidence="3 6" id="KW-0812">Transmembrane</keyword>
<feature type="transmembrane region" description="Helical" evidence="6">
    <location>
        <begin position="51"/>
        <end position="70"/>
    </location>
</feature>
<organism evidence="7 8">
    <name type="scientific">Demequina lignilytica</name>
    <dbReference type="NCBI Taxonomy" id="3051663"/>
    <lineage>
        <taxon>Bacteria</taxon>
        <taxon>Bacillati</taxon>
        <taxon>Actinomycetota</taxon>
        <taxon>Actinomycetes</taxon>
        <taxon>Micrococcales</taxon>
        <taxon>Demequinaceae</taxon>
        <taxon>Demequina</taxon>
    </lineage>
</organism>
<accession>A0AAW7M1L1</accession>
<keyword evidence="8" id="KW-1185">Reference proteome</keyword>
<gene>
    <name evidence="7" type="ORF">QQX10_02120</name>
</gene>
<comment type="caution">
    <text evidence="7">The sequence shown here is derived from an EMBL/GenBank/DDBJ whole genome shotgun (WGS) entry which is preliminary data.</text>
</comment>
<evidence type="ECO:0000256" key="2">
    <source>
        <dbReference type="ARBA" id="ARBA00022475"/>
    </source>
</evidence>
<feature type="transmembrane region" description="Helical" evidence="6">
    <location>
        <begin position="132"/>
        <end position="152"/>
    </location>
</feature>
<keyword evidence="2" id="KW-1003">Cell membrane</keyword>
<reference evidence="7" key="1">
    <citation type="submission" date="2023-06" db="EMBL/GenBank/DDBJ databases">
        <title>Sysu t00039.</title>
        <authorList>
            <person name="Gao L."/>
            <person name="Fang B.-Z."/>
            <person name="Li W.-J."/>
        </authorList>
    </citation>
    <scope>NUCLEOTIDE SEQUENCE</scope>
    <source>
        <strain evidence="7">SYSU T00039</strain>
    </source>
</reference>
<feature type="transmembrane region" description="Helical" evidence="6">
    <location>
        <begin position="91"/>
        <end position="112"/>
    </location>
</feature>
<sequence length="342" mass="36499">MTSTPAAPTRRSRPWLRRIVLLALAAAVIWALTDLAGRVDADAVLEALGQLAWWQAPILVGLLLLRQLLTSAPIARFTAGLGQLRALHNELAANLVATVTPPPADIVLRIAMFRSWGLDPVSGMAGVTLATVVFWGARFLAPVMGLAFLAWRGIERHEWWVAGACLVVAAAILGALGLMLRDARWAAWLGAAAARTVARFGRRADAEGWAEAVVSFRARVAATLREHLVAALTLMLTGVLVEALLLLASLRFVGVPSSLSSIEILGVFLLAYPLTILPFLGLGVLDAALVSLWLTDDSPAPEATLVAGMLVWRAVSLGGTLLIGAASVAWWRWTVLRAQSRD</sequence>
<feature type="transmembrane region" description="Helical" evidence="6">
    <location>
        <begin position="265"/>
        <end position="290"/>
    </location>
</feature>
<dbReference type="Proteomes" id="UP001172737">
    <property type="component" value="Unassembled WGS sequence"/>
</dbReference>
<dbReference type="InterPro" id="IPR022791">
    <property type="entry name" value="L-PG_synthase/AglD"/>
</dbReference>